<dbReference type="AlphaFoldDB" id="A0A917ACH0"/>
<dbReference type="InterPro" id="IPR002410">
    <property type="entry name" value="Peptidase_S33"/>
</dbReference>
<keyword evidence="4" id="KW-0808">Transferase</keyword>
<dbReference type="Proteomes" id="UP000606730">
    <property type="component" value="Unassembled WGS sequence"/>
</dbReference>
<sequence length="312" mass="33354">MALSLAVILIAVLGVTQWRAFVREARAMASYPPEGQLLTVDGTQMHAVVRGDGPDLVLIHGSSGSTRDFTFSLMDKLAQDYRVIAIDRPGLGWSDWADSAETLSKQAELIRKTAQELGATSPLVLGQSYGGAVALAWALDAPQDVAGLVLLATPSHEWPTGLPGLYKATTNPVGRTFLVPLITAFVPPSYVDSQVEAIFHPQAAPSGYLDHFGPGMSLRRRTFRANGAQRKALKDQIVGMEGNYPSLQMPIEIVHGTADEIVGLDIHAVKLAHDVDSATLTPLEGIGHMPHHAAEADVVQAIHRAATRAGLR</sequence>
<gene>
    <name evidence="4" type="ORF">GCM10011517_07060</name>
</gene>
<evidence type="ECO:0000313" key="5">
    <source>
        <dbReference type="Proteomes" id="UP000606730"/>
    </source>
</evidence>
<dbReference type="PANTHER" id="PTHR46438">
    <property type="entry name" value="ALPHA/BETA-HYDROLASES SUPERFAMILY PROTEIN"/>
    <property type="match status" value="1"/>
</dbReference>
<dbReference type="Pfam" id="PF00561">
    <property type="entry name" value="Abhydrolase_1"/>
    <property type="match status" value="1"/>
</dbReference>
<dbReference type="OrthoDB" id="9815441at2"/>
<dbReference type="Gene3D" id="3.40.50.1820">
    <property type="entry name" value="alpha/beta hydrolase"/>
    <property type="match status" value="1"/>
</dbReference>
<keyword evidence="4" id="KW-0012">Acyltransferase</keyword>
<dbReference type="GO" id="GO:0016746">
    <property type="term" value="F:acyltransferase activity"/>
    <property type="evidence" value="ECO:0007669"/>
    <property type="project" value="UniProtKB-KW"/>
</dbReference>
<evidence type="ECO:0000256" key="2">
    <source>
        <dbReference type="ARBA" id="ARBA00022801"/>
    </source>
</evidence>
<accession>A0A917ACH0</accession>
<evidence type="ECO:0000313" key="4">
    <source>
        <dbReference type="EMBL" id="GGE42038.1"/>
    </source>
</evidence>
<reference evidence="4" key="1">
    <citation type="journal article" date="2014" name="Int. J. Syst. Evol. Microbiol.">
        <title>Complete genome sequence of Corynebacterium casei LMG S-19264T (=DSM 44701T), isolated from a smear-ripened cheese.</title>
        <authorList>
            <consortium name="US DOE Joint Genome Institute (JGI-PGF)"/>
            <person name="Walter F."/>
            <person name="Albersmeier A."/>
            <person name="Kalinowski J."/>
            <person name="Ruckert C."/>
        </authorList>
    </citation>
    <scope>NUCLEOTIDE SEQUENCE</scope>
    <source>
        <strain evidence="4">CGMCC 1.16012</strain>
    </source>
</reference>
<protein>
    <submittedName>
        <fullName evidence="4">Hydrolase or acyltransferase (Alpha/beta hydrolase)</fullName>
    </submittedName>
</protein>
<organism evidence="4 5">
    <name type="scientific">Actibacterium pelagium</name>
    <dbReference type="NCBI Taxonomy" id="2029103"/>
    <lineage>
        <taxon>Bacteria</taxon>
        <taxon>Pseudomonadati</taxon>
        <taxon>Pseudomonadota</taxon>
        <taxon>Alphaproteobacteria</taxon>
        <taxon>Rhodobacterales</taxon>
        <taxon>Roseobacteraceae</taxon>
        <taxon>Actibacterium</taxon>
    </lineage>
</organism>
<dbReference type="GO" id="GO:0006508">
    <property type="term" value="P:proteolysis"/>
    <property type="evidence" value="ECO:0007669"/>
    <property type="project" value="InterPro"/>
</dbReference>
<dbReference type="InterPro" id="IPR029058">
    <property type="entry name" value="AB_hydrolase_fold"/>
</dbReference>
<dbReference type="RefSeq" id="WP_095596402.1">
    <property type="nucleotide sequence ID" value="NZ_BMKN01000001.1"/>
</dbReference>
<dbReference type="PRINTS" id="PR00793">
    <property type="entry name" value="PROAMNOPTASE"/>
</dbReference>
<evidence type="ECO:0000256" key="1">
    <source>
        <dbReference type="ARBA" id="ARBA00010088"/>
    </source>
</evidence>
<comment type="caution">
    <text evidence="4">The sequence shown here is derived from an EMBL/GenBank/DDBJ whole genome shotgun (WGS) entry which is preliminary data.</text>
</comment>
<feature type="domain" description="AB hydrolase-1" evidence="3">
    <location>
        <begin position="56"/>
        <end position="291"/>
    </location>
</feature>
<reference evidence="4" key="2">
    <citation type="submission" date="2020-09" db="EMBL/GenBank/DDBJ databases">
        <authorList>
            <person name="Sun Q."/>
            <person name="Zhou Y."/>
        </authorList>
    </citation>
    <scope>NUCLEOTIDE SEQUENCE</scope>
    <source>
        <strain evidence="4">CGMCC 1.16012</strain>
    </source>
</reference>
<dbReference type="SUPFAM" id="SSF53474">
    <property type="entry name" value="alpha/beta-Hydrolases"/>
    <property type="match status" value="1"/>
</dbReference>
<keyword evidence="2 4" id="KW-0378">Hydrolase</keyword>
<dbReference type="EMBL" id="BMKN01000001">
    <property type="protein sequence ID" value="GGE42038.1"/>
    <property type="molecule type" value="Genomic_DNA"/>
</dbReference>
<proteinExistence type="inferred from homology"/>
<name>A0A917ACH0_9RHOB</name>
<dbReference type="PRINTS" id="PR00111">
    <property type="entry name" value="ABHYDROLASE"/>
</dbReference>
<dbReference type="GO" id="GO:0008233">
    <property type="term" value="F:peptidase activity"/>
    <property type="evidence" value="ECO:0007669"/>
    <property type="project" value="InterPro"/>
</dbReference>
<keyword evidence="5" id="KW-1185">Reference proteome</keyword>
<evidence type="ECO:0000259" key="3">
    <source>
        <dbReference type="Pfam" id="PF00561"/>
    </source>
</evidence>
<comment type="similarity">
    <text evidence="1">Belongs to the peptidase S33 family.</text>
</comment>
<dbReference type="InterPro" id="IPR000073">
    <property type="entry name" value="AB_hydrolase_1"/>
</dbReference>